<dbReference type="STRING" id="416944.SAMN05421548_1381"/>
<accession>A0A1G7B7T8</accession>
<keyword evidence="2" id="KW-1185">Reference proteome</keyword>
<organism evidence="1 2">
    <name type="scientific">Paraburkholderia lycopersici</name>
    <dbReference type="NCBI Taxonomy" id="416944"/>
    <lineage>
        <taxon>Bacteria</taxon>
        <taxon>Pseudomonadati</taxon>
        <taxon>Pseudomonadota</taxon>
        <taxon>Betaproteobacteria</taxon>
        <taxon>Burkholderiales</taxon>
        <taxon>Burkholderiaceae</taxon>
        <taxon>Paraburkholderia</taxon>
    </lineage>
</organism>
<evidence type="ECO:0000313" key="1">
    <source>
        <dbReference type="EMBL" id="SDE23032.1"/>
    </source>
</evidence>
<sequence>MSDSKLVAALAARLRDAEASREVIAPVRGEIAPDDITTAYAV</sequence>
<reference evidence="2" key="1">
    <citation type="submission" date="2016-09" db="EMBL/GenBank/DDBJ databases">
        <authorList>
            <person name="Varghese N."/>
            <person name="Submissions S."/>
        </authorList>
    </citation>
    <scope>NUCLEOTIDE SEQUENCE [LARGE SCALE GENOMIC DNA]</scope>
    <source>
        <strain evidence="2">TNe-862</strain>
    </source>
</reference>
<name>A0A1G7B7T8_9BURK</name>
<dbReference type="AlphaFoldDB" id="A0A1G7B7T8"/>
<dbReference type="EMBL" id="FMYQ01000038">
    <property type="protein sequence ID" value="SDE23032.1"/>
    <property type="molecule type" value="Genomic_DNA"/>
</dbReference>
<dbReference type="Proteomes" id="UP000198908">
    <property type="component" value="Unassembled WGS sequence"/>
</dbReference>
<gene>
    <name evidence="1" type="ORF">SAMN05421548_1381</name>
</gene>
<evidence type="ECO:0000313" key="2">
    <source>
        <dbReference type="Proteomes" id="UP000198908"/>
    </source>
</evidence>
<proteinExistence type="predicted"/>
<feature type="non-terminal residue" evidence="1">
    <location>
        <position position="42"/>
    </location>
</feature>
<protein>
    <submittedName>
        <fullName evidence="1">2-keto-4-pentenoate hydratase</fullName>
    </submittedName>
</protein>